<dbReference type="InterPro" id="IPR011009">
    <property type="entry name" value="Kinase-like_dom_sf"/>
</dbReference>
<comment type="caution">
    <text evidence="8">The sequence shown here is derived from an EMBL/GenBank/DDBJ whole genome shotgun (WGS) entry which is preliminary data.</text>
</comment>
<sequence length="128" mass="14228">MELRVGSKYRLGKKIGSGSFGDIYLGTDVSTGEEVGVKLECVKLKHPQLHIESKIYRILRGGVGISAIRWCGVEGDYRVMVMELLGPSLEDLFTYCNRKFSLKTVLLLADQLLFLTALCNSTRDKVVA</sequence>
<evidence type="ECO:0000256" key="5">
    <source>
        <dbReference type="ARBA" id="ARBA00022777"/>
    </source>
</evidence>
<keyword evidence="2" id="KW-0723">Serine/threonine-protein kinase</keyword>
<proteinExistence type="predicted"/>
<name>A0A7J7KAG6_BUGNE</name>
<evidence type="ECO:0000313" key="8">
    <source>
        <dbReference type="EMBL" id="KAF6035203.1"/>
    </source>
</evidence>
<feature type="domain" description="Protein kinase" evidence="7">
    <location>
        <begin position="9"/>
        <end position="128"/>
    </location>
</feature>
<keyword evidence="3" id="KW-0808">Transferase</keyword>
<keyword evidence="5" id="KW-0418">Kinase</keyword>
<keyword evidence="9" id="KW-1185">Reference proteome</keyword>
<reference evidence="8" key="1">
    <citation type="submission" date="2020-06" db="EMBL/GenBank/DDBJ databases">
        <title>Draft genome of Bugula neritina, a colonial animal packing powerful symbionts and potential medicines.</title>
        <authorList>
            <person name="Rayko M."/>
        </authorList>
    </citation>
    <scope>NUCLEOTIDE SEQUENCE [LARGE SCALE GENOMIC DNA]</scope>
    <source>
        <strain evidence="8">Kwan_BN1</strain>
    </source>
</reference>
<dbReference type="PANTHER" id="PTHR11909">
    <property type="entry name" value="CASEIN KINASE-RELATED"/>
    <property type="match status" value="1"/>
</dbReference>
<dbReference type="InterPro" id="IPR000719">
    <property type="entry name" value="Prot_kinase_dom"/>
</dbReference>
<evidence type="ECO:0000256" key="4">
    <source>
        <dbReference type="ARBA" id="ARBA00022741"/>
    </source>
</evidence>
<dbReference type="GO" id="GO:0005524">
    <property type="term" value="F:ATP binding"/>
    <property type="evidence" value="ECO:0007669"/>
    <property type="project" value="UniProtKB-KW"/>
</dbReference>
<dbReference type="Gene3D" id="3.30.200.20">
    <property type="entry name" value="Phosphorylase Kinase, domain 1"/>
    <property type="match status" value="1"/>
</dbReference>
<dbReference type="EC" id="2.7.11.1" evidence="1"/>
<dbReference type="InterPro" id="IPR050235">
    <property type="entry name" value="CK1_Ser-Thr_kinase"/>
</dbReference>
<evidence type="ECO:0000256" key="3">
    <source>
        <dbReference type="ARBA" id="ARBA00022679"/>
    </source>
</evidence>
<dbReference type="SUPFAM" id="SSF56112">
    <property type="entry name" value="Protein kinase-like (PK-like)"/>
    <property type="match status" value="1"/>
</dbReference>
<dbReference type="GO" id="GO:0004674">
    <property type="term" value="F:protein serine/threonine kinase activity"/>
    <property type="evidence" value="ECO:0007669"/>
    <property type="project" value="UniProtKB-KW"/>
</dbReference>
<dbReference type="FunFam" id="3.30.200.20:FF:000538">
    <property type="entry name" value="Putative Casein kinase I"/>
    <property type="match status" value="1"/>
</dbReference>
<evidence type="ECO:0000256" key="2">
    <source>
        <dbReference type="ARBA" id="ARBA00022527"/>
    </source>
</evidence>
<protein>
    <recommendedName>
        <fullName evidence="1">non-specific serine/threonine protein kinase</fullName>
        <ecNumber evidence="1">2.7.11.1</ecNumber>
    </recommendedName>
</protein>
<gene>
    <name evidence="8" type="ORF">EB796_006491</name>
</gene>
<evidence type="ECO:0000313" key="9">
    <source>
        <dbReference type="Proteomes" id="UP000593567"/>
    </source>
</evidence>
<keyword evidence="6" id="KW-0067">ATP-binding</keyword>
<dbReference type="Proteomes" id="UP000593567">
    <property type="component" value="Unassembled WGS sequence"/>
</dbReference>
<dbReference type="PROSITE" id="PS50011">
    <property type="entry name" value="PROTEIN_KINASE_DOM"/>
    <property type="match status" value="1"/>
</dbReference>
<evidence type="ECO:0000256" key="1">
    <source>
        <dbReference type="ARBA" id="ARBA00012513"/>
    </source>
</evidence>
<dbReference type="OrthoDB" id="5800476at2759"/>
<organism evidence="8 9">
    <name type="scientific">Bugula neritina</name>
    <name type="common">Brown bryozoan</name>
    <name type="synonym">Sertularia neritina</name>
    <dbReference type="NCBI Taxonomy" id="10212"/>
    <lineage>
        <taxon>Eukaryota</taxon>
        <taxon>Metazoa</taxon>
        <taxon>Spiralia</taxon>
        <taxon>Lophotrochozoa</taxon>
        <taxon>Bryozoa</taxon>
        <taxon>Gymnolaemata</taxon>
        <taxon>Cheilostomatida</taxon>
        <taxon>Flustrina</taxon>
        <taxon>Buguloidea</taxon>
        <taxon>Bugulidae</taxon>
        <taxon>Bugula</taxon>
    </lineage>
</organism>
<dbReference type="EMBL" id="VXIV02000917">
    <property type="protein sequence ID" value="KAF6035203.1"/>
    <property type="molecule type" value="Genomic_DNA"/>
</dbReference>
<accession>A0A7J7KAG6</accession>
<evidence type="ECO:0000259" key="7">
    <source>
        <dbReference type="PROSITE" id="PS50011"/>
    </source>
</evidence>
<dbReference type="AlphaFoldDB" id="A0A7J7KAG6"/>
<keyword evidence="4" id="KW-0547">Nucleotide-binding</keyword>
<evidence type="ECO:0000256" key="6">
    <source>
        <dbReference type="ARBA" id="ARBA00022840"/>
    </source>
</evidence>